<dbReference type="EMBL" id="QBKR01000030">
    <property type="protein sequence ID" value="PTX52709.1"/>
    <property type="molecule type" value="Genomic_DNA"/>
</dbReference>
<dbReference type="RefSeq" id="WP_108025922.1">
    <property type="nucleotide sequence ID" value="NZ_QBKR01000030.1"/>
</dbReference>
<proteinExistence type="predicted"/>
<comment type="caution">
    <text evidence="1">The sequence shown here is derived from an EMBL/GenBank/DDBJ whole genome shotgun (WGS) entry which is preliminary data.</text>
</comment>
<sequence>MDEYQGRHWQGLHRHLAVVNLAYTWLLHLRKEGDVLEDDDPSGQDGKGLASFPGPSLRATWRWWLDWVQRWVILFFGLSADTIRRVLTPNLYSL</sequence>
<keyword evidence="2" id="KW-1185">Reference proteome</keyword>
<protein>
    <submittedName>
        <fullName evidence="1">Uncharacterized protein</fullName>
    </submittedName>
</protein>
<dbReference type="Proteomes" id="UP000244240">
    <property type="component" value="Unassembled WGS sequence"/>
</dbReference>
<evidence type="ECO:0000313" key="1">
    <source>
        <dbReference type="EMBL" id="PTX52709.1"/>
    </source>
</evidence>
<gene>
    <name evidence="1" type="ORF">C8P63_13021</name>
</gene>
<name>A0A2T6B9G8_9BACL</name>
<evidence type="ECO:0000313" key="2">
    <source>
        <dbReference type="Proteomes" id="UP000244240"/>
    </source>
</evidence>
<reference evidence="1 2" key="1">
    <citation type="submission" date="2018-04" db="EMBL/GenBank/DDBJ databases">
        <title>Genomic Encyclopedia of Archaeal and Bacterial Type Strains, Phase II (KMG-II): from individual species to whole genera.</title>
        <authorList>
            <person name="Goeker M."/>
        </authorList>
    </citation>
    <scope>NUCLEOTIDE SEQUENCE [LARGE SCALE GENOMIC DNA]</scope>
    <source>
        <strain evidence="1 2">DSM 45787</strain>
    </source>
</reference>
<accession>A0A2T6B9G8</accession>
<dbReference type="AlphaFoldDB" id="A0A2T6B9G8"/>
<organism evidence="1 2">
    <name type="scientific">Melghirimyces profundicolus</name>
    <dbReference type="NCBI Taxonomy" id="1242148"/>
    <lineage>
        <taxon>Bacteria</taxon>
        <taxon>Bacillati</taxon>
        <taxon>Bacillota</taxon>
        <taxon>Bacilli</taxon>
        <taxon>Bacillales</taxon>
        <taxon>Thermoactinomycetaceae</taxon>
        <taxon>Melghirimyces</taxon>
    </lineage>
</organism>